<dbReference type="SUPFAM" id="SSF51261">
    <property type="entry name" value="Duplicated hybrid motif"/>
    <property type="match status" value="1"/>
</dbReference>
<dbReference type="PANTHER" id="PTHR21666:SF289">
    <property type="entry name" value="L-ALA--D-GLU ENDOPEPTIDASE"/>
    <property type="match status" value="1"/>
</dbReference>
<proteinExistence type="predicted"/>
<dbReference type="Gene3D" id="2.70.70.10">
    <property type="entry name" value="Glucose Permease (Domain IIA)"/>
    <property type="match status" value="1"/>
</dbReference>
<reference evidence="6 7" key="1">
    <citation type="submission" date="2014-08" db="EMBL/GenBank/DDBJ databases">
        <title>Porphyromonas canoris strain:OH2762 Genome sequencing.</title>
        <authorList>
            <person name="Wallis C."/>
            <person name="Deusch O."/>
            <person name="O'Flynn C."/>
            <person name="Davis I."/>
            <person name="Jospin G."/>
            <person name="Darling A.E."/>
            <person name="Coil D.A."/>
            <person name="Alexiev A."/>
            <person name="Horsfall A."/>
            <person name="Kirkwood N."/>
            <person name="Harris S."/>
            <person name="Eisen J.A."/>
        </authorList>
    </citation>
    <scope>NUCLEOTIDE SEQUENCE [LARGE SCALE GENOMIC DNA]</scope>
    <source>
        <strain evidence="7">COT-108 OH2762</strain>
    </source>
</reference>
<dbReference type="Proteomes" id="UP000030101">
    <property type="component" value="Unassembled WGS sequence"/>
</dbReference>
<comment type="caution">
    <text evidence="6">The sequence shown here is derived from an EMBL/GenBank/DDBJ whole genome shotgun (WGS) entry which is preliminary data.</text>
</comment>
<evidence type="ECO:0000313" key="6">
    <source>
        <dbReference type="EMBL" id="KGN93608.1"/>
    </source>
</evidence>
<dbReference type="InterPro" id="IPR011055">
    <property type="entry name" value="Dup_hybrid_motif"/>
</dbReference>
<feature type="region of interest" description="Disordered" evidence="3">
    <location>
        <begin position="255"/>
        <end position="289"/>
    </location>
</feature>
<feature type="domain" description="M23ase beta-sheet core" evidence="5">
    <location>
        <begin position="340"/>
        <end position="433"/>
    </location>
</feature>
<dbReference type="Pfam" id="PF01551">
    <property type="entry name" value="Peptidase_M23"/>
    <property type="match status" value="1"/>
</dbReference>
<evidence type="ECO:0000259" key="5">
    <source>
        <dbReference type="Pfam" id="PF01551"/>
    </source>
</evidence>
<dbReference type="PANTHER" id="PTHR21666">
    <property type="entry name" value="PEPTIDASE-RELATED"/>
    <property type="match status" value="1"/>
</dbReference>
<evidence type="ECO:0000256" key="3">
    <source>
        <dbReference type="SAM" id="MobiDB-lite"/>
    </source>
</evidence>
<feature type="signal peptide" evidence="4">
    <location>
        <begin position="1"/>
        <end position="23"/>
    </location>
</feature>
<dbReference type="InterPro" id="IPR050570">
    <property type="entry name" value="Cell_wall_metabolism_enzyme"/>
</dbReference>
<keyword evidence="7" id="KW-1185">Reference proteome</keyword>
<dbReference type="InterPro" id="IPR016047">
    <property type="entry name" value="M23ase_b-sheet_dom"/>
</dbReference>
<feature type="compositionally biased region" description="Basic and acidic residues" evidence="3">
    <location>
        <begin position="194"/>
        <end position="219"/>
    </location>
</feature>
<keyword evidence="2" id="KW-0175">Coiled coil</keyword>
<accession>A0ABR4XPI4</accession>
<keyword evidence="1 4" id="KW-0732">Signal</keyword>
<name>A0ABR4XPI4_9PORP</name>
<feature type="chain" id="PRO_5046425272" description="M23ase beta-sheet core domain-containing protein" evidence="4">
    <location>
        <begin position="24"/>
        <end position="439"/>
    </location>
</feature>
<dbReference type="Gene3D" id="6.10.250.3150">
    <property type="match status" value="1"/>
</dbReference>
<feature type="region of interest" description="Disordered" evidence="3">
    <location>
        <begin position="184"/>
        <end position="219"/>
    </location>
</feature>
<gene>
    <name evidence="6" type="ORF">HQ43_00250</name>
</gene>
<evidence type="ECO:0000256" key="2">
    <source>
        <dbReference type="SAM" id="Coils"/>
    </source>
</evidence>
<evidence type="ECO:0000256" key="1">
    <source>
        <dbReference type="ARBA" id="ARBA00022729"/>
    </source>
</evidence>
<dbReference type="EMBL" id="JQZV01000001">
    <property type="protein sequence ID" value="KGN93608.1"/>
    <property type="molecule type" value="Genomic_DNA"/>
</dbReference>
<feature type="compositionally biased region" description="Polar residues" evidence="3">
    <location>
        <begin position="268"/>
        <end position="277"/>
    </location>
</feature>
<evidence type="ECO:0000313" key="7">
    <source>
        <dbReference type="Proteomes" id="UP000030101"/>
    </source>
</evidence>
<dbReference type="RefSeq" id="WP_036788210.1">
    <property type="nucleotide sequence ID" value="NZ_JQZV01000001.1"/>
</dbReference>
<protein>
    <recommendedName>
        <fullName evidence="5">M23ase beta-sheet core domain-containing protein</fullName>
    </recommendedName>
</protein>
<evidence type="ECO:0000256" key="4">
    <source>
        <dbReference type="SAM" id="SignalP"/>
    </source>
</evidence>
<sequence length="439" mass="50051">MFRGLFKLFLALFVVLSPIGMSAQNQRKSATVRKLESQRKKMQEEINTLNKELKKASKDTKSSQNRLALLNRQIETRKQMIETLTQEIDEADKNLILLTGQIDTLTTQHSHRQQAYVKSLQAMSRRRGAKDQLLYLLSAKDIRQSFRRLRYLATYANWQKEEAEKLKSIQLSVQKKKEELDTQRAEKASLLSTREQEKERLLANQEESKKEVSRLQKRQKDIQANLKKKKQQAQTLDRQIQNQIAKEVAAAQEKARKAAEAKKRQQQSPKKGTTATAPVTEERRAEVSGGYAMTKDERLLSNSFAGNKGKLPMPVTGQYKIVGQFGQQNHSELKSIQINNNGIDIESPQGAEARAVFNGTVSKVFVVDGYNNTIIIRHGNYLTVYSNIKNVYVKAGDHVTTGQKIGSVYSDPELGGACQLHFQLWKERSKQNPLHWLSR</sequence>
<organism evidence="6 7">
    <name type="scientific">Porphyromonas canoris</name>
    <dbReference type="NCBI Taxonomy" id="36875"/>
    <lineage>
        <taxon>Bacteria</taxon>
        <taxon>Pseudomonadati</taxon>
        <taxon>Bacteroidota</taxon>
        <taxon>Bacteroidia</taxon>
        <taxon>Bacteroidales</taxon>
        <taxon>Porphyromonadaceae</taxon>
        <taxon>Porphyromonas</taxon>
    </lineage>
</organism>
<feature type="coiled-coil region" evidence="2">
    <location>
        <begin position="25"/>
        <end position="101"/>
    </location>
</feature>
<dbReference type="CDD" id="cd12797">
    <property type="entry name" value="M23_peptidase"/>
    <property type="match status" value="1"/>
</dbReference>